<keyword evidence="2" id="KW-0274">FAD</keyword>
<dbReference type="Pfam" id="PF00941">
    <property type="entry name" value="FAD_binding_5"/>
    <property type="match status" value="1"/>
</dbReference>
<dbReference type="PATRIC" id="fig|298794.3.peg.5574"/>
<organism evidence="5 6">
    <name type="scientific">Methylobacterium variabile</name>
    <dbReference type="NCBI Taxonomy" id="298794"/>
    <lineage>
        <taxon>Bacteria</taxon>
        <taxon>Pseudomonadati</taxon>
        <taxon>Pseudomonadota</taxon>
        <taxon>Alphaproteobacteria</taxon>
        <taxon>Hyphomicrobiales</taxon>
        <taxon>Methylobacteriaceae</taxon>
        <taxon>Methylobacterium</taxon>
    </lineage>
</organism>
<dbReference type="SMART" id="SM01092">
    <property type="entry name" value="CO_deh_flav_C"/>
    <property type="match status" value="1"/>
</dbReference>
<dbReference type="Gene3D" id="3.30.43.10">
    <property type="entry name" value="Uridine Diphospho-n-acetylenolpyruvylglucosamine Reductase, domain 2"/>
    <property type="match status" value="1"/>
</dbReference>
<dbReference type="SUPFAM" id="SSF56176">
    <property type="entry name" value="FAD-binding/transporter-associated domain-like"/>
    <property type="match status" value="1"/>
</dbReference>
<dbReference type="InterPro" id="IPR036318">
    <property type="entry name" value="FAD-bd_PCMH-like_sf"/>
</dbReference>
<keyword evidence="6" id="KW-1185">Reference proteome</keyword>
<evidence type="ECO:0000313" key="5">
    <source>
        <dbReference type="EMBL" id="KMO40889.1"/>
    </source>
</evidence>
<dbReference type="InterPro" id="IPR016169">
    <property type="entry name" value="FAD-bd_PCMH_sub2"/>
</dbReference>
<evidence type="ECO:0000313" key="6">
    <source>
        <dbReference type="Proteomes" id="UP000035955"/>
    </source>
</evidence>
<dbReference type="OrthoDB" id="9793944at2"/>
<dbReference type="Proteomes" id="UP000035955">
    <property type="component" value="Unassembled WGS sequence"/>
</dbReference>
<dbReference type="FunFam" id="3.30.465.10:FF:000017">
    <property type="entry name" value="Xanthine dehydrogenase, FAD binding subunit"/>
    <property type="match status" value="1"/>
</dbReference>
<protein>
    <submittedName>
        <fullName evidence="5">Molybdopterin dehydrogenase</fullName>
    </submittedName>
</protein>
<evidence type="ECO:0000256" key="2">
    <source>
        <dbReference type="ARBA" id="ARBA00022827"/>
    </source>
</evidence>
<evidence type="ECO:0000256" key="1">
    <source>
        <dbReference type="ARBA" id="ARBA00022630"/>
    </source>
</evidence>
<evidence type="ECO:0000259" key="4">
    <source>
        <dbReference type="PROSITE" id="PS51387"/>
    </source>
</evidence>
<dbReference type="InterPro" id="IPR002346">
    <property type="entry name" value="Mopterin_DH_FAD-bd"/>
</dbReference>
<dbReference type="InterPro" id="IPR005107">
    <property type="entry name" value="CO_DH_flav_C"/>
</dbReference>
<dbReference type="InterPro" id="IPR016166">
    <property type="entry name" value="FAD-bd_PCMH"/>
</dbReference>
<dbReference type="InterPro" id="IPR051312">
    <property type="entry name" value="Diverse_Substr_Oxidored"/>
</dbReference>
<dbReference type="GO" id="GO:0016491">
    <property type="term" value="F:oxidoreductase activity"/>
    <property type="evidence" value="ECO:0007669"/>
    <property type="project" value="UniProtKB-KW"/>
</dbReference>
<gene>
    <name evidence="5" type="ORF">VQ02_06870</name>
</gene>
<dbReference type="Gene3D" id="3.30.390.50">
    <property type="entry name" value="CO dehydrogenase flavoprotein, C-terminal domain"/>
    <property type="match status" value="1"/>
</dbReference>
<dbReference type="PANTHER" id="PTHR42659">
    <property type="entry name" value="XANTHINE DEHYDROGENASE SUBUNIT C-RELATED"/>
    <property type="match status" value="1"/>
</dbReference>
<sequence>MKAPDFAYVRPASLDAALALLAEHGEDAAPLAGGQSLVTALNMRLASPRLLVDLNAIPDLAGVSEWDGAVRIGAMTRHRDVGTASIVRERLPLLAAALPHIAHPAIRNRGTIGGSVALADPATEWPACCLAAGATIVVRGPRGERRIAAEDFFLGLYATALEAGEIVTAVEFPVPGPGAVWGFGELSRRHGDYALVGLAATGRQTGGSLTDLRLAFFGVADRPVLARAAAAAVEAGDVAGAQAALAGELAPTDDPATRAATRLHLARVLLGRVAGRMCGDTETKGGPDGV</sequence>
<dbReference type="Gene3D" id="3.30.465.10">
    <property type="match status" value="1"/>
</dbReference>
<name>A0A0J6T4L8_9HYPH</name>
<dbReference type="RefSeq" id="WP_048443413.1">
    <property type="nucleotide sequence ID" value="NZ_LABY01000040.1"/>
</dbReference>
<dbReference type="InterPro" id="IPR036683">
    <property type="entry name" value="CO_DH_flav_C_dom_sf"/>
</dbReference>
<reference evidence="5 6" key="1">
    <citation type="submission" date="2015-03" db="EMBL/GenBank/DDBJ databases">
        <title>Genome sequencing of Methylobacterium variabile DSM 16961.</title>
        <authorList>
            <person name="Chaudhry V."/>
            <person name="Patil P.B."/>
        </authorList>
    </citation>
    <scope>NUCLEOTIDE SEQUENCE [LARGE SCALE GENOMIC DNA]</scope>
    <source>
        <strain evidence="5 6">DSM 16961</strain>
    </source>
</reference>
<dbReference type="AlphaFoldDB" id="A0A0J6T4L8"/>
<dbReference type="Pfam" id="PF03450">
    <property type="entry name" value="CO_deh_flav_C"/>
    <property type="match status" value="1"/>
</dbReference>
<comment type="caution">
    <text evidence="5">The sequence shown here is derived from an EMBL/GenBank/DDBJ whole genome shotgun (WGS) entry which is preliminary data.</text>
</comment>
<proteinExistence type="predicted"/>
<dbReference type="PROSITE" id="PS51387">
    <property type="entry name" value="FAD_PCMH"/>
    <property type="match status" value="1"/>
</dbReference>
<dbReference type="EMBL" id="LABY01000040">
    <property type="protein sequence ID" value="KMO40889.1"/>
    <property type="molecule type" value="Genomic_DNA"/>
</dbReference>
<accession>A0A0J6T4L8</accession>
<dbReference type="PANTHER" id="PTHR42659:SF2">
    <property type="entry name" value="XANTHINE DEHYDROGENASE SUBUNIT C-RELATED"/>
    <property type="match status" value="1"/>
</dbReference>
<dbReference type="SUPFAM" id="SSF55447">
    <property type="entry name" value="CO dehydrogenase flavoprotein C-terminal domain-like"/>
    <property type="match status" value="1"/>
</dbReference>
<dbReference type="InterPro" id="IPR016167">
    <property type="entry name" value="FAD-bd_PCMH_sub1"/>
</dbReference>
<keyword evidence="3" id="KW-0560">Oxidoreductase</keyword>
<feature type="domain" description="FAD-binding PCMH-type" evidence="4">
    <location>
        <begin position="1"/>
        <end position="177"/>
    </location>
</feature>
<dbReference type="GO" id="GO:0071949">
    <property type="term" value="F:FAD binding"/>
    <property type="evidence" value="ECO:0007669"/>
    <property type="project" value="InterPro"/>
</dbReference>
<keyword evidence="1" id="KW-0285">Flavoprotein</keyword>
<evidence type="ECO:0000256" key="3">
    <source>
        <dbReference type="ARBA" id="ARBA00023002"/>
    </source>
</evidence>